<dbReference type="Pfam" id="PF04314">
    <property type="entry name" value="PCuAC"/>
    <property type="match status" value="1"/>
</dbReference>
<comment type="caution">
    <text evidence="1">The sequence shown here is derived from an EMBL/GenBank/DDBJ whole genome shotgun (WGS) entry which is preliminary data.</text>
</comment>
<keyword evidence="2" id="KW-1185">Reference proteome</keyword>
<organism evidence="1 2">
    <name type="scientific">Hohaiivirga grylli</name>
    <dbReference type="NCBI Taxonomy" id="3133970"/>
    <lineage>
        <taxon>Bacteria</taxon>
        <taxon>Pseudomonadati</taxon>
        <taxon>Pseudomonadota</taxon>
        <taxon>Alphaproteobacteria</taxon>
        <taxon>Hyphomicrobiales</taxon>
        <taxon>Methylobacteriaceae</taxon>
        <taxon>Hohaiivirga</taxon>
    </lineage>
</organism>
<dbReference type="RefSeq" id="WP_346336252.1">
    <property type="nucleotide sequence ID" value="NZ_JBBYXI010000001.1"/>
</dbReference>
<proteinExistence type="predicted"/>
<gene>
    <name evidence="1" type="ORF">WJT86_04345</name>
</gene>
<reference evidence="1 2" key="1">
    <citation type="submission" date="2024-04" db="EMBL/GenBank/DDBJ databases">
        <title>A novel species isolated from cricket.</title>
        <authorList>
            <person name="Wang H.-C."/>
        </authorList>
    </citation>
    <scope>NUCLEOTIDE SEQUENCE [LARGE SCALE GENOMIC DNA]</scope>
    <source>
        <strain evidence="1 2">WL0021</strain>
    </source>
</reference>
<dbReference type="InterPro" id="IPR007410">
    <property type="entry name" value="LpqE-like"/>
</dbReference>
<dbReference type="Proteomes" id="UP001418637">
    <property type="component" value="Unassembled WGS sequence"/>
</dbReference>
<dbReference type="PANTHER" id="PTHR36302:SF1">
    <property type="entry name" value="COPPER CHAPERONE PCU(A)C"/>
    <property type="match status" value="1"/>
</dbReference>
<accession>A0ABV0BKH1</accession>
<evidence type="ECO:0000313" key="1">
    <source>
        <dbReference type="EMBL" id="MEN3930292.1"/>
    </source>
</evidence>
<dbReference type="Gene3D" id="2.60.40.1890">
    <property type="entry name" value="PCu(A)C copper chaperone"/>
    <property type="match status" value="1"/>
</dbReference>
<dbReference type="EMBL" id="JBBYXI010000001">
    <property type="protein sequence ID" value="MEN3930292.1"/>
    <property type="molecule type" value="Genomic_DNA"/>
</dbReference>
<name>A0ABV0BKH1_9HYPH</name>
<sequence length="177" mass="19893">MAYPVSEKRLKGLITFLFLSIFLVIPYFAQAQAHEYKIGNLVIDHPWSRATPAGAKVAGGYMVIRNNSDTEDRLVSVATNIAQKPEIHEMAVQDNVMKMRMLENGLIIPSKGEVTLKPGSYHLMFMKLQQQLKEGDEFSATLTFEKAGKIDVRFNVEAMGQSHNKDEKPAHNPHSNH</sequence>
<dbReference type="PANTHER" id="PTHR36302">
    <property type="entry name" value="BLR7088 PROTEIN"/>
    <property type="match status" value="1"/>
</dbReference>
<dbReference type="InterPro" id="IPR058248">
    <property type="entry name" value="Lxx211020-like"/>
</dbReference>
<protein>
    <submittedName>
        <fullName evidence="1">Copper chaperone PCu(A)C</fullName>
    </submittedName>
</protein>
<dbReference type="SUPFAM" id="SSF110087">
    <property type="entry name" value="DR1885-like metal-binding protein"/>
    <property type="match status" value="1"/>
</dbReference>
<dbReference type="InterPro" id="IPR036182">
    <property type="entry name" value="PCuAC_sf"/>
</dbReference>
<evidence type="ECO:0000313" key="2">
    <source>
        <dbReference type="Proteomes" id="UP001418637"/>
    </source>
</evidence>